<dbReference type="Gene3D" id="3.30.420.40">
    <property type="match status" value="2"/>
</dbReference>
<evidence type="ECO:0000256" key="1">
    <source>
        <dbReference type="ARBA" id="ARBA00009283"/>
    </source>
</evidence>
<evidence type="ECO:0000256" key="4">
    <source>
        <dbReference type="SAM" id="Phobius"/>
    </source>
</evidence>
<dbReference type="Gene3D" id="3.30.420.150">
    <property type="entry name" value="Exopolyphosphatase. Domain 2"/>
    <property type="match status" value="2"/>
</dbReference>
<dbReference type="Proteomes" id="UP001558613">
    <property type="component" value="Unassembled WGS sequence"/>
</dbReference>
<gene>
    <name evidence="5" type="ORF">QQF64_028021</name>
</gene>
<feature type="transmembrane region" description="Helical" evidence="4">
    <location>
        <begin position="441"/>
        <end position="462"/>
    </location>
</feature>
<evidence type="ECO:0000256" key="3">
    <source>
        <dbReference type="RuleBase" id="RU003833"/>
    </source>
</evidence>
<dbReference type="PANTHER" id="PTHR11782">
    <property type="entry name" value="ADENOSINE/GUANOSINE DIPHOSPHATASE"/>
    <property type="match status" value="1"/>
</dbReference>
<keyword evidence="4" id="KW-0812">Transmembrane</keyword>
<proteinExistence type="inferred from homology"/>
<keyword evidence="4" id="KW-0472">Membrane</keyword>
<evidence type="ECO:0008006" key="7">
    <source>
        <dbReference type="Google" id="ProtNLM"/>
    </source>
</evidence>
<accession>A0ABR3NE15</accession>
<sequence>MVSMAKQQQCQIITATAALFLAVIGILLLVVPTEDVKGPPEFMYGIVLDAGSSHTAMFIYKWPADKQNGTGIVSQHSECHAEGGGISSYAGNKGGAASSLQKCLEKAMKEIPQSRHKLTPLYLGATAGMRLLNISKPKESDEVLKEVADKLKTYPFNFRGATILSGQEEGAYGWVTVNYLLENYIKYGFVGQWLSPGKDTVGALDFGGASTQITFETKQTVENNDNLMKLRLYGRDYQIYTQSFLCFGRDQVLLRLLAHLMKTQGSERSIVHPCYPAGYSDSIKLSGVFDTPCNKRQAPNKPEDDLQIKGTGNYDQCLGNVSGLFSFDSCSYSRCSFDGVFQPNVTGNFMAFSAFFYTHSFLEEATGISITSPDHLEDAARVVCNMSFQEMSSKVKQEGSRLKDYCAVSAFVQVLLVNGYGFDYFSFPHISFQKKAGDTSVGWSLGYMLSLSNLLPAENVLLRKSLRSSAWTALVVLFCFLLIISLYFLLRAIRILLLVINTEDVKGPAQLMYGIVLDAGSSHTSMFIYKWPADKQNGTGIVSQHSECHVKGGGISSYAGTKGGAAHSLEECMEKAKQEIPTSRHKLTPLYLGATGGMRLLNISKPKESDEVLKEVADKLKTYPFNFKGATVLSGKEEGAYGWVTVNYLLEKFIKYGFVGQWLSPGKDTAGALDLGGASTQITFETAQRVENEDNLMKLRLYGRDYQIYTQSFLCFGRQQVLLRLLAHLMKTQGSERSIVHPCYPAGYSDSIKLSGVFDTPCNKRQAPNKPEDDLQIKGTGNYDQCLGNISRLFSFGSCSYSRCSFDGVFQPNVTGNFMAFSAFFYTHSFIQKAAGITIRSPADLESAVRVVCNMSFQEMQSKFPDEEDHLRDYCADSILLQVLLINGYGFNDISFPHVSFQEKAEDNSVGWSLGYMLTLSNMLPAENVFVRKTLRTDAWRAAVFLFSVLLIASVFFLVRNYKKCH</sequence>
<dbReference type="Pfam" id="PF01150">
    <property type="entry name" value="GDA1_CD39"/>
    <property type="match status" value="2"/>
</dbReference>
<dbReference type="PROSITE" id="PS01238">
    <property type="entry name" value="GDA1_CD39_NTPASE"/>
    <property type="match status" value="2"/>
</dbReference>
<evidence type="ECO:0000313" key="5">
    <source>
        <dbReference type="EMBL" id="KAL1275207.1"/>
    </source>
</evidence>
<reference evidence="5 6" key="1">
    <citation type="submission" date="2023-09" db="EMBL/GenBank/DDBJ databases">
        <authorList>
            <person name="Wang M."/>
        </authorList>
    </citation>
    <scope>NUCLEOTIDE SEQUENCE [LARGE SCALE GENOMIC DNA]</scope>
    <source>
        <strain evidence="5">GT-2023</strain>
        <tissue evidence="5">Liver</tissue>
    </source>
</reference>
<keyword evidence="2 3" id="KW-0378">Hydrolase</keyword>
<dbReference type="InterPro" id="IPR000407">
    <property type="entry name" value="GDA1_CD39_NTPase"/>
</dbReference>
<organism evidence="5 6">
    <name type="scientific">Cirrhinus molitorella</name>
    <name type="common">mud carp</name>
    <dbReference type="NCBI Taxonomy" id="172907"/>
    <lineage>
        <taxon>Eukaryota</taxon>
        <taxon>Metazoa</taxon>
        <taxon>Chordata</taxon>
        <taxon>Craniata</taxon>
        <taxon>Vertebrata</taxon>
        <taxon>Euteleostomi</taxon>
        <taxon>Actinopterygii</taxon>
        <taxon>Neopterygii</taxon>
        <taxon>Teleostei</taxon>
        <taxon>Ostariophysi</taxon>
        <taxon>Cypriniformes</taxon>
        <taxon>Cyprinidae</taxon>
        <taxon>Labeoninae</taxon>
        <taxon>Labeonini</taxon>
        <taxon>Cirrhinus</taxon>
    </lineage>
</organism>
<keyword evidence="4" id="KW-1133">Transmembrane helix</keyword>
<comment type="similarity">
    <text evidence="1 3">Belongs to the GDA1/CD39 NTPase family.</text>
</comment>
<protein>
    <recommendedName>
        <fullName evidence="7">Ectonucleoside triphosphate diphosphohydrolase 2</fullName>
    </recommendedName>
</protein>
<comment type="caution">
    <text evidence="5">The sequence shown here is derived from an EMBL/GenBank/DDBJ whole genome shotgun (WGS) entry which is preliminary data.</text>
</comment>
<keyword evidence="6" id="KW-1185">Reference proteome</keyword>
<evidence type="ECO:0000313" key="6">
    <source>
        <dbReference type="Proteomes" id="UP001558613"/>
    </source>
</evidence>
<evidence type="ECO:0000256" key="2">
    <source>
        <dbReference type="ARBA" id="ARBA00022801"/>
    </source>
</evidence>
<dbReference type="EMBL" id="JAYMGO010000005">
    <property type="protein sequence ID" value="KAL1275207.1"/>
    <property type="molecule type" value="Genomic_DNA"/>
</dbReference>
<feature type="transmembrane region" description="Helical" evidence="4">
    <location>
        <begin position="12"/>
        <end position="30"/>
    </location>
</feature>
<feature type="transmembrane region" description="Helical" evidence="4">
    <location>
        <begin position="469"/>
        <end position="490"/>
    </location>
</feature>
<dbReference type="PANTHER" id="PTHR11782:SF33">
    <property type="entry name" value="ECTONUCLEOSIDE TRIPHOSPHATE DIPHOSPHOHYDROLASE 2"/>
    <property type="match status" value="1"/>
</dbReference>
<name>A0ABR3NE15_9TELE</name>
<feature type="transmembrane region" description="Helical" evidence="4">
    <location>
        <begin position="939"/>
        <end position="959"/>
    </location>
</feature>